<dbReference type="GO" id="GO:0004519">
    <property type="term" value="F:endonuclease activity"/>
    <property type="evidence" value="ECO:0007669"/>
    <property type="project" value="InterPro"/>
</dbReference>
<proteinExistence type="predicted"/>
<protein>
    <recommendedName>
        <fullName evidence="1">Restriction endonuclease type IV Mrr domain-containing protein</fullName>
    </recommendedName>
</protein>
<dbReference type="RefSeq" id="WP_160659920.1">
    <property type="nucleotide sequence ID" value="NZ_BAABDV010000001.1"/>
</dbReference>
<dbReference type="OrthoDB" id="3010308at2"/>
<comment type="caution">
    <text evidence="2">The sequence shown here is derived from an EMBL/GenBank/DDBJ whole genome shotgun (WGS) entry which is preliminary data.</text>
</comment>
<feature type="domain" description="Restriction endonuclease type IV Mrr" evidence="1">
    <location>
        <begin position="114"/>
        <end position="203"/>
    </location>
</feature>
<dbReference type="InterPro" id="IPR007560">
    <property type="entry name" value="Restrct_endonuc_IV_Mrr"/>
</dbReference>
<dbReference type="InterPro" id="IPR011856">
    <property type="entry name" value="tRNA_endonuc-like_dom_sf"/>
</dbReference>
<name>A0A844Y4W0_9SPHN</name>
<keyword evidence="3" id="KW-1185">Reference proteome</keyword>
<dbReference type="GO" id="GO:0003677">
    <property type="term" value="F:DNA binding"/>
    <property type="evidence" value="ECO:0007669"/>
    <property type="project" value="InterPro"/>
</dbReference>
<accession>A0A844Y4W0</accession>
<sequence>MKNANIVDALEAEIGIDGEARNLTDAVTAALCQGGYDEIDAVGLAATRRSAIVKIIDDRQRSAQADGLVHTLEVVGAFRSHVGGAGRPEVADDDKLSLAKQGRRQIASILACMKALDHNQFELFGAALIRSLGASVSEKTRQTGDQGIDFVGTTRLGELLSHPKNIFKLAHDMQIDFIGQAKHYPNRPLNPSTVRELVGSLELARSRHFSNDDFCLLEDLSLKSFSPVFALLISTGPVTEGARSVAEKSGIIIRSGDQIATYLADLGVGIVPETGGFSEAVFKDWMLQSIH</sequence>
<evidence type="ECO:0000259" key="1">
    <source>
        <dbReference type="Pfam" id="PF04471"/>
    </source>
</evidence>
<dbReference type="EMBL" id="WTYD01000001">
    <property type="protein sequence ID" value="MXO53021.1"/>
    <property type="molecule type" value="Genomic_DNA"/>
</dbReference>
<organism evidence="2 3">
    <name type="scientific">Qipengyuania pelagi</name>
    <dbReference type="NCBI Taxonomy" id="994320"/>
    <lineage>
        <taxon>Bacteria</taxon>
        <taxon>Pseudomonadati</taxon>
        <taxon>Pseudomonadota</taxon>
        <taxon>Alphaproteobacteria</taxon>
        <taxon>Sphingomonadales</taxon>
        <taxon>Erythrobacteraceae</taxon>
        <taxon>Qipengyuania</taxon>
    </lineage>
</organism>
<reference evidence="2 3" key="1">
    <citation type="submission" date="2019-12" db="EMBL/GenBank/DDBJ databases">
        <title>Genomic-based taxomic classification of the family Erythrobacteraceae.</title>
        <authorList>
            <person name="Xu L."/>
        </authorList>
    </citation>
    <scope>NUCLEOTIDE SEQUENCE [LARGE SCALE GENOMIC DNA]</scope>
    <source>
        <strain evidence="2 3">JCM 17468</strain>
    </source>
</reference>
<evidence type="ECO:0000313" key="3">
    <source>
        <dbReference type="Proteomes" id="UP000430272"/>
    </source>
</evidence>
<dbReference type="GO" id="GO:0009307">
    <property type="term" value="P:DNA restriction-modification system"/>
    <property type="evidence" value="ECO:0007669"/>
    <property type="project" value="InterPro"/>
</dbReference>
<dbReference type="Proteomes" id="UP000430272">
    <property type="component" value="Unassembled WGS sequence"/>
</dbReference>
<dbReference type="Gene3D" id="3.40.1350.10">
    <property type="match status" value="1"/>
</dbReference>
<gene>
    <name evidence="2" type="ORF">GRI47_03220</name>
</gene>
<dbReference type="AlphaFoldDB" id="A0A844Y4W0"/>
<evidence type="ECO:0000313" key="2">
    <source>
        <dbReference type="EMBL" id="MXO53021.1"/>
    </source>
</evidence>
<dbReference type="Pfam" id="PF04471">
    <property type="entry name" value="Mrr_cat"/>
    <property type="match status" value="1"/>
</dbReference>